<comment type="similarity">
    <text evidence="2">Belongs to the FIP1 family.</text>
</comment>
<dbReference type="InterPro" id="IPR007854">
    <property type="entry name" value="Fip1_dom"/>
</dbReference>
<feature type="compositionally biased region" description="Polar residues" evidence="5">
    <location>
        <begin position="113"/>
        <end position="132"/>
    </location>
</feature>
<feature type="region of interest" description="Disordered" evidence="5">
    <location>
        <begin position="328"/>
        <end position="676"/>
    </location>
</feature>
<feature type="compositionally biased region" description="Basic residues" evidence="5">
    <location>
        <begin position="364"/>
        <end position="393"/>
    </location>
</feature>
<keyword evidence="3" id="KW-0507">mRNA processing</keyword>
<feature type="region of interest" description="Disordered" evidence="5">
    <location>
        <begin position="113"/>
        <end position="139"/>
    </location>
</feature>
<dbReference type="Proteomes" id="UP000039865">
    <property type="component" value="Unassembled WGS sequence"/>
</dbReference>
<evidence type="ECO:0000256" key="3">
    <source>
        <dbReference type="ARBA" id="ARBA00022664"/>
    </source>
</evidence>
<evidence type="ECO:0000256" key="2">
    <source>
        <dbReference type="ARBA" id="ARBA00007459"/>
    </source>
</evidence>
<dbReference type="InParanoid" id="A0A077ZZ24"/>
<dbReference type="GO" id="GO:0005634">
    <property type="term" value="C:nucleus"/>
    <property type="evidence" value="ECO:0007669"/>
    <property type="project" value="UniProtKB-SubCell"/>
</dbReference>
<evidence type="ECO:0000259" key="6">
    <source>
        <dbReference type="Pfam" id="PF05182"/>
    </source>
</evidence>
<dbReference type="InterPro" id="IPR026319">
    <property type="entry name" value="ZC2HC1A/B-like"/>
</dbReference>
<accession>A0A077ZZ24</accession>
<feature type="compositionally biased region" description="Basic and acidic residues" evidence="5">
    <location>
        <begin position="513"/>
        <end position="532"/>
    </location>
</feature>
<feature type="compositionally biased region" description="Basic residues" evidence="5">
    <location>
        <begin position="491"/>
        <end position="512"/>
    </location>
</feature>
<dbReference type="EMBL" id="CCKQ01002675">
    <property type="protein sequence ID" value="CDW73783.1"/>
    <property type="molecule type" value="Genomic_DNA"/>
</dbReference>
<dbReference type="AlphaFoldDB" id="A0A077ZZ24"/>
<gene>
    <name evidence="7" type="primary">Contig7697.g8207</name>
    <name evidence="7" type="ORF">STYLEM_2771</name>
</gene>
<dbReference type="GO" id="GO:0006397">
    <property type="term" value="P:mRNA processing"/>
    <property type="evidence" value="ECO:0007669"/>
    <property type="project" value="UniProtKB-KW"/>
</dbReference>
<dbReference type="Pfam" id="PF05182">
    <property type="entry name" value="Fip1"/>
    <property type="match status" value="1"/>
</dbReference>
<comment type="subcellular location">
    <subcellularLocation>
        <location evidence="1">Nucleus</location>
    </subcellularLocation>
</comment>
<feature type="compositionally biased region" description="Basic and acidic residues" evidence="5">
    <location>
        <begin position="590"/>
        <end position="602"/>
    </location>
</feature>
<keyword evidence="4" id="KW-0539">Nucleus</keyword>
<feature type="domain" description="Pre-mRNA polyadenylation factor Fip1" evidence="6">
    <location>
        <begin position="155"/>
        <end position="188"/>
    </location>
</feature>
<dbReference type="OrthoDB" id="1917198at2759"/>
<protein>
    <recommendedName>
        <fullName evidence="6">Pre-mRNA polyadenylation factor Fip1 domain-containing protein</fullName>
    </recommendedName>
</protein>
<proteinExistence type="inferred from homology"/>
<sequence>MAQNNNNPEHQANGAANAGVLADTGKSRVIEMTNLFGDDDYEDEFKQEDYGYTMNAYQQNGYGNGQQQQNQSYDLNGHSVGQNGVSGNGLQLTDSHLNGNMGEIYDANGHQQIQNTEGGDQQANISNQQTGRQPGGGQIRRKQIKDFQLPEIYQLDLEALPSKPWREQRDKMSDYFNHGFNEETWKKHQQLVLERSQLDLPKMNEDADLAKIFSESKLWHAVLDFYLPHEYGGLGEYHDQKYSQLNLFLDTMDLPLIKPKTTQNNKNEFNVNIESTGQVQNGASDMHLFPKLVLQEPDTAKSLSDLQEQIKLKKQELDQEKRALEEIKRNKEKAAREERIARQRQHSKSKSKESRRKGDEHSNSKHNHHHSSHHRSDRKSSRSRTKSKDRKKRQNEPETVEKDKEKEKQREREREKDKQKEKDKEREKERERARERELREKEREKEREKLKEKELQREKERELQRQKEKEAAALKELQKKKKSKSPEKIAKRAGSRSKSKESGRRKRSRSDRRKSDNRSRRSNDREKDDKKVKSSANQSESKRSDEATHSSSRKEVSSRDYQRSKDKDRQDKSSRDDSKKHSASTKHHQTSKDERRDDERVKNQNQSSSQQISSQSTSNPDTQRGDREEKKKTQTVIKKEEVKPLSRQQEDKQKRDDRATHNLSISTPGKTIANGKKIEIVRGKDDGSSQIIIKDTNVPNTNQSTIQSLAVVPQSKIEKPKQQQQIDHHLDLTGGLLGDDLDLEDTFDQNDQPNSLQYKETLNYILQLLDQQGFFSPND</sequence>
<feature type="compositionally biased region" description="Basic and acidic residues" evidence="5">
    <location>
        <begin position="623"/>
        <end position="660"/>
    </location>
</feature>
<name>A0A077ZZ24_STYLE</name>
<dbReference type="PANTHER" id="PTHR13555">
    <property type="entry name" value="C2H2 ZINC FINGER CGI-62-RELATED"/>
    <property type="match status" value="1"/>
</dbReference>
<dbReference type="OMA" id="FYLPHEY"/>
<feature type="compositionally biased region" description="Low complexity" evidence="5">
    <location>
        <begin position="603"/>
        <end position="619"/>
    </location>
</feature>
<evidence type="ECO:0000256" key="5">
    <source>
        <dbReference type="SAM" id="MobiDB-lite"/>
    </source>
</evidence>
<feature type="compositionally biased region" description="Basic and acidic residues" evidence="5">
    <location>
        <begin position="328"/>
        <end position="341"/>
    </location>
</feature>
<reference evidence="7 8" key="1">
    <citation type="submission" date="2014-06" db="EMBL/GenBank/DDBJ databases">
        <authorList>
            <person name="Swart Estienne"/>
        </authorList>
    </citation>
    <scope>NUCLEOTIDE SEQUENCE [LARGE SCALE GENOMIC DNA]</scope>
    <source>
        <strain evidence="7 8">130c</strain>
    </source>
</reference>
<evidence type="ECO:0000256" key="1">
    <source>
        <dbReference type="ARBA" id="ARBA00004123"/>
    </source>
</evidence>
<evidence type="ECO:0000256" key="4">
    <source>
        <dbReference type="ARBA" id="ARBA00023242"/>
    </source>
</evidence>
<feature type="compositionally biased region" description="Basic and acidic residues" evidence="5">
    <location>
        <begin position="394"/>
        <end position="477"/>
    </location>
</feature>
<feature type="compositionally biased region" description="Basic and acidic residues" evidence="5">
    <location>
        <begin position="350"/>
        <end position="363"/>
    </location>
</feature>
<evidence type="ECO:0000313" key="8">
    <source>
        <dbReference type="Proteomes" id="UP000039865"/>
    </source>
</evidence>
<feature type="compositionally biased region" description="Basic and acidic residues" evidence="5">
    <location>
        <begin position="540"/>
        <end position="580"/>
    </location>
</feature>
<keyword evidence="8" id="KW-1185">Reference proteome</keyword>
<evidence type="ECO:0000313" key="7">
    <source>
        <dbReference type="EMBL" id="CDW73783.1"/>
    </source>
</evidence>
<organism evidence="7 8">
    <name type="scientific">Stylonychia lemnae</name>
    <name type="common">Ciliate</name>
    <dbReference type="NCBI Taxonomy" id="5949"/>
    <lineage>
        <taxon>Eukaryota</taxon>
        <taxon>Sar</taxon>
        <taxon>Alveolata</taxon>
        <taxon>Ciliophora</taxon>
        <taxon>Intramacronucleata</taxon>
        <taxon>Spirotrichea</taxon>
        <taxon>Stichotrichia</taxon>
        <taxon>Sporadotrichida</taxon>
        <taxon>Oxytrichidae</taxon>
        <taxon>Stylonychinae</taxon>
        <taxon>Stylonychia</taxon>
    </lineage>
</organism>